<accession>A0A9N9AAA7</accession>
<name>A0A9N9AAA7_9GLOM</name>
<gene>
    <name evidence="1" type="ORF">PBRASI_LOCUS3660</name>
</gene>
<dbReference type="EMBL" id="CAJVPI010000338">
    <property type="protein sequence ID" value="CAG8521704.1"/>
    <property type="molecule type" value="Genomic_DNA"/>
</dbReference>
<dbReference type="AlphaFoldDB" id="A0A9N9AAA7"/>
<sequence length="441" mass="51040">MSIPSAYFGENVKWSLLGYLKYREKAEDFSMDKAVEHRNYLKDLEYVISTTESGRCREQAADERQSLGVKIFWQRVQYTAGVLEMAIVDRVQQQHILTEKITMTMEQRFTGGENTCNKRQKLSKTRYKDVVTTNSHESLDADNFHKIDPDNIVDLTEILESHDDFEFDLKEFNSIFNASDVQCARKEWYRLVGKLAVMPPDDVNHPRWKYAVDVINAYLTEFELGCRLLQNRNLSEHMYSCNFIEPVIGGAIRSINLLDCTWGEVDVQSTAERKNEGKDLLIEVNEIGHNADGVIRINNNNAYEIGILEVSYSPLKKDLTKDANDLFKLRRELKDCLNYIIKKETRAGRGDIRPNELKIVGMHSSGFTVKVFVMELCNRKYVIKPYGQFDIPANFHDIHCLQHAMAVCWQTRNLLIGTAQSLKRNKYQKKKGDRPNETKIE</sequence>
<dbReference type="OrthoDB" id="2396797at2759"/>
<evidence type="ECO:0000313" key="2">
    <source>
        <dbReference type="Proteomes" id="UP000789739"/>
    </source>
</evidence>
<evidence type="ECO:0000313" key="1">
    <source>
        <dbReference type="EMBL" id="CAG8521704.1"/>
    </source>
</evidence>
<proteinExistence type="predicted"/>
<keyword evidence="2" id="KW-1185">Reference proteome</keyword>
<reference evidence="1" key="1">
    <citation type="submission" date="2021-06" db="EMBL/GenBank/DDBJ databases">
        <authorList>
            <person name="Kallberg Y."/>
            <person name="Tangrot J."/>
            <person name="Rosling A."/>
        </authorList>
    </citation>
    <scope>NUCLEOTIDE SEQUENCE</scope>
    <source>
        <strain evidence="1">BR232B</strain>
    </source>
</reference>
<organism evidence="1 2">
    <name type="scientific">Paraglomus brasilianum</name>
    <dbReference type="NCBI Taxonomy" id="144538"/>
    <lineage>
        <taxon>Eukaryota</taxon>
        <taxon>Fungi</taxon>
        <taxon>Fungi incertae sedis</taxon>
        <taxon>Mucoromycota</taxon>
        <taxon>Glomeromycotina</taxon>
        <taxon>Glomeromycetes</taxon>
        <taxon>Paraglomerales</taxon>
        <taxon>Paraglomeraceae</taxon>
        <taxon>Paraglomus</taxon>
    </lineage>
</organism>
<dbReference type="Proteomes" id="UP000789739">
    <property type="component" value="Unassembled WGS sequence"/>
</dbReference>
<protein>
    <submittedName>
        <fullName evidence="1">2473_t:CDS:1</fullName>
    </submittedName>
</protein>
<comment type="caution">
    <text evidence="1">The sequence shown here is derived from an EMBL/GenBank/DDBJ whole genome shotgun (WGS) entry which is preliminary data.</text>
</comment>